<feature type="transmembrane region" description="Helical" evidence="1">
    <location>
        <begin position="97"/>
        <end position="116"/>
    </location>
</feature>
<feature type="transmembrane region" description="Helical" evidence="1">
    <location>
        <begin position="180"/>
        <end position="200"/>
    </location>
</feature>
<feature type="transmembrane region" description="Helical" evidence="1">
    <location>
        <begin position="123"/>
        <end position="144"/>
    </location>
</feature>
<dbReference type="Proteomes" id="UP000272778">
    <property type="component" value="Unassembled WGS sequence"/>
</dbReference>
<feature type="transmembrane region" description="Helical" evidence="1">
    <location>
        <begin position="305"/>
        <end position="327"/>
    </location>
</feature>
<feature type="transmembrane region" description="Helical" evidence="1">
    <location>
        <begin position="150"/>
        <end position="168"/>
    </location>
</feature>
<dbReference type="AlphaFoldDB" id="A0A3N6N191"/>
<name>A0A3N6N191_9BURK</name>
<keyword evidence="1" id="KW-0812">Transmembrane</keyword>
<proteinExistence type="predicted"/>
<feature type="transmembrane region" description="Helical" evidence="1">
    <location>
        <begin position="339"/>
        <end position="358"/>
    </location>
</feature>
<feature type="transmembrane region" description="Helical" evidence="1">
    <location>
        <begin position="272"/>
        <end position="293"/>
    </location>
</feature>
<keyword evidence="1" id="KW-1133">Transmembrane helix</keyword>
<organism evidence="2 3">
    <name type="scientific">Paraburkholderia dinghuensis</name>
    <dbReference type="NCBI Taxonomy" id="2305225"/>
    <lineage>
        <taxon>Bacteria</taxon>
        <taxon>Pseudomonadati</taxon>
        <taxon>Pseudomonadota</taxon>
        <taxon>Betaproteobacteria</taxon>
        <taxon>Burkholderiales</taxon>
        <taxon>Burkholderiaceae</taxon>
        <taxon>Paraburkholderia</taxon>
    </lineage>
</organism>
<keyword evidence="1" id="KW-0472">Membrane</keyword>
<evidence type="ECO:0008006" key="4">
    <source>
        <dbReference type="Google" id="ProtNLM"/>
    </source>
</evidence>
<feature type="transmembrane region" description="Helical" evidence="1">
    <location>
        <begin position="42"/>
        <end position="62"/>
    </location>
</feature>
<dbReference type="RefSeq" id="WP_124149506.1">
    <property type="nucleotide sequence ID" value="NZ_RQIS01000001.1"/>
</dbReference>
<evidence type="ECO:0000256" key="1">
    <source>
        <dbReference type="SAM" id="Phobius"/>
    </source>
</evidence>
<keyword evidence="3" id="KW-1185">Reference proteome</keyword>
<gene>
    <name evidence="2" type="ORF">D1Y85_00185</name>
</gene>
<feature type="transmembrane region" description="Helical" evidence="1">
    <location>
        <begin position="235"/>
        <end position="252"/>
    </location>
</feature>
<feature type="transmembrane region" description="Helical" evidence="1">
    <location>
        <begin position="206"/>
        <end position="223"/>
    </location>
</feature>
<accession>A0A3N6N191</accession>
<evidence type="ECO:0000313" key="3">
    <source>
        <dbReference type="Proteomes" id="UP000272778"/>
    </source>
</evidence>
<evidence type="ECO:0000313" key="2">
    <source>
        <dbReference type="EMBL" id="RQH10108.1"/>
    </source>
</evidence>
<dbReference type="OrthoDB" id="9811974at2"/>
<reference evidence="2 3" key="1">
    <citation type="submission" date="2018-11" db="EMBL/GenBank/DDBJ databases">
        <title>Paraburkholderia sp. DHOA04, isolated from soil.</title>
        <authorList>
            <person name="Gao Z.-H."/>
            <person name="Qiu L.-H."/>
            <person name="Fu J.-C."/>
        </authorList>
    </citation>
    <scope>NUCLEOTIDE SEQUENCE [LARGE SCALE GENOMIC DNA]</scope>
    <source>
        <strain evidence="2 3">DHOA04</strain>
    </source>
</reference>
<protein>
    <recommendedName>
        <fullName evidence="4">NnrS family protein</fullName>
    </recommendedName>
</protein>
<sequence>MARGFSLRLAPRALLGAVIVATLLCGLGTGLARFGVALPAHAVARAGWHGVLMVPVFFGAVISLERAVAIGRTWCFAAPVGAALASVFLLAGAPVPLAQVVLLVASIPLLVGSIFVMRRQFALYLMTLAIAAACWTFGNLVWIISGDPFAAVPAWLAFLVLTIVAERLELMRMRPMRPMAPYLFGGCVALLLTGLAIALWQPEFGSRVFSASYLLLALWLAKYDIARYTVRQRGLTRFIAVALLAGYGWFGASGLLGLDGAFVAGHPWHDAALHALTLGFVFSMVFGHAPIILPAVTRLRVKYSPLFYVPLVLLHGAVAARVAGVLYGDFGLRRFGSEAAAVALAIFIFVLLTAVWSARRGRR</sequence>
<comment type="caution">
    <text evidence="2">The sequence shown here is derived from an EMBL/GenBank/DDBJ whole genome shotgun (WGS) entry which is preliminary data.</text>
</comment>
<feature type="transmembrane region" description="Helical" evidence="1">
    <location>
        <begin position="74"/>
        <end position="91"/>
    </location>
</feature>
<dbReference type="EMBL" id="RQIS01000001">
    <property type="protein sequence ID" value="RQH10108.1"/>
    <property type="molecule type" value="Genomic_DNA"/>
</dbReference>